<comment type="caution">
    <text evidence="1">The sequence shown here is derived from an EMBL/GenBank/DDBJ whole genome shotgun (WGS) entry which is preliminary data.</text>
</comment>
<dbReference type="InterPro" id="IPR015421">
    <property type="entry name" value="PyrdxlP-dep_Trfase_major"/>
</dbReference>
<reference evidence="1" key="1">
    <citation type="journal article" date="2013" name="Environ. Microbiol.">
        <title>Microbiota from the distal guts of lean and obese adolescents exhibit partial functional redundancy besides clear differences in community structure.</title>
        <authorList>
            <person name="Ferrer M."/>
            <person name="Ruiz A."/>
            <person name="Lanza F."/>
            <person name="Haange S.B."/>
            <person name="Oberbach A."/>
            <person name="Till H."/>
            <person name="Bargiela R."/>
            <person name="Campoy C."/>
            <person name="Segura M.T."/>
            <person name="Richter M."/>
            <person name="von Bergen M."/>
            <person name="Seifert J."/>
            <person name="Suarez A."/>
        </authorList>
    </citation>
    <scope>NUCLEOTIDE SEQUENCE</scope>
</reference>
<protein>
    <submittedName>
        <fullName evidence="1">Uncharacterized protein</fullName>
    </submittedName>
</protein>
<name>K1TAP7_9ZZZZ</name>
<feature type="non-terminal residue" evidence="1">
    <location>
        <position position="28"/>
    </location>
</feature>
<dbReference type="AlphaFoldDB" id="K1TAP7"/>
<sequence length="28" mass="3312">MEHPAILQTMRYLESQGYRVTYLPVDSL</sequence>
<dbReference type="EMBL" id="AJWZ01002702">
    <property type="protein sequence ID" value="EKC70242.1"/>
    <property type="molecule type" value="Genomic_DNA"/>
</dbReference>
<gene>
    <name evidence="1" type="ORF">OBE_03993</name>
</gene>
<evidence type="ECO:0000313" key="1">
    <source>
        <dbReference type="EMBL" id="EKC70242.1"/>
    </source>
</evidence>
<organism evidence="1">
    <name type="scientific">human gut metagenome</name>
    <dbReference type="NCBI Taxonomy" id="408170"/>
    <lineage>
        <taxon>unclassified sequences</taxon>
        <taxon>metagenomes</taxon>
        <taxon>organismal metagenomes</taxon>
    </lineage>
</organism>
<dbReference type="Gene3D" id="3.40.640.10">
    <property type="entry name" value="Type I PLP-dependent aspartate aminotransferase-like (Major domain)"/>
    <property type="match status" value="1"/>
</dbReference>
<accession>K1TAP7</accession>
<proteinExistence type="predicted"/>